<feature type="region of interest" description="Disordered" evidence="1">
    <location>
        <begin position="1"/>
        <end position="37"/>
    </location>
</feature>
<evidence type="ECO:0000313" key="3">
    <source>
        <dbReference type="Proteomes" id="UP000799776"/>
    </source>
</evidence>
<dbReference type="OrthoDB" id="185373at2759"/>
<sequence length="554" mass="62923">MNAPPQRNNYSNPSEERQPKNELDGESQALQKPSEDLPRDLAQVNEKWLMKELRWLGNDPVQIAEYVKKTLDEGRDLTALAAVRILSKHAACTVAWNYILKDRFAKRKVQEAMKLYNEMKKRAQFPDSYTYAIMLTGLADVRAADNMDRIVTIYNSMFAPNSRVEPSVIHLNAALRGHSRHGQMDAMWALFARAPERGRGAPDTTTYTTLLSALRFDILGDSEGLHNMRNQEAILSGHKIWERIMDQWRKGTIAVDEDLVCAMGRLMLLSKRPRDWDDILSLVEQTMNIPRQIPSYRTEEREKSGLSPPSAKLRLPGTPVEWKEEDVKVRSGEEGLDALDDPFSSSPRQVEMERRKSASYVTPGPNTLSLVLEACLKMVAPKAARKYWDTFTTSTDGRAPLITPDEENMSMLLRNLRQSRASAVALDILKSWYEDKSRVPHHKNFRIAMSTCVRDKKNPNSLDHASAILDLMANTGIAGEPRTLMMYCELISSVDPDKTNSAILRLEPMVVELKSRLSYSVSGERTSEMQTSPEFKEDIVAFMRRMIALYDKAI</sequence>
<dbReference type="GO" id="GO:0140053">
    <property type="term" value="P:mitochondrial gene expression"/>
    <property type="evidence" value="ECO:0007669"/>
    <property type="project" value="TreeGrafter"/>
</dbReference>
<dbReference type="GO" id="GO:0005739">
    <property type="term" value="C:mitochondrion"/>
    <property type="evidence" value="ECO:0007669"/>
    <property type="project" value="TreeGrafter"/>
</dbReference>
<dbReference type="PANTHER" id="PTHR47938:SF35">
    <property type="entry name" value="PENTATRICOPEPTIDE REPEAT-CONTAINING PROTEIN 4, MITOCHONDRIAL-RELATED"/>
    <property type="match status" value="1"/>
</dbReference>
<feature type="compositionally biased region" description="Basic and acidic residues" evidence="1">
    <location>
        <begin position="14"/>
        <end position="23"/>
    </location>
</feature>
<dbReference type="Pfam" id="PF13041">
    <property type="entry name" value="PPR_2"/>
    <property type="match status" value="1"/>
</dbReference>
<dbReference type="EMBL" id="ML978898">
    <property type="protein sequence ID" value="KAF2083131.1"/>
    <property type="molecule type" value="Genomic_DNA"/>
</dbReference>
<dbReference type="Gene3D" id="1.25.40.10">
    <property type="entry name" value="Tetratricopeptide repeat domain"/>
    <property type="match status" value="1"/>
</dbReference>
<feature type="compositionally biased region" description="Polar residues" evidence="1">
    <location>
        <begin position="1"/>
        <end position="13"/>
    </location>
</feature>
<feature type="non-terminal residue" evidence="2">
    <location>
        <position position="554"/>
    </location>
</feature>
<dbReference type="GO" id="GO:0003729">
    <property type="term" value="F:mRNA binding"/>
    <property type="evidence" value="ECO:0007669"/>
    <property type="project" value="TreeGrafter"/>
</dbReference>
<organism evidence="2 3">
    <name type="scientific">Saccharata proteae CBS 121410</name>
    <dbReference type="NCBI Taxonomy" id="1314787"/>
    <lineage>
        <taxon>Eukaryota</taxon>
        <taxon>Fungi</taxon>
        <taxon>Dikarya</taxon>
        <taxon>Ascomycota</taxon>
        <taxon>Pezizomycotina</taxon>
        <taxon>Dothideomycetes</taxon>
        <taxon>Dothideomycetes incertae sedis</taxon>
        <taxon>Botryosphaeriales</taxon>
        <taxon>Saccharataceae</taxon>
        <taxon>Saccharata</taxon>
    </lineage>
</organism>
<dbReference type="Proteomes" id="UP000799776">
    <property type="component" value="Unassembled WGS sequence"/>
</dbReference>
<gene>
    <name evidence="2" type="ORF">K490DRAFT_52471</name>
</gene>
<evidence type="ECO:0000313" key="2">
    <source>
        <dbReference type="EMBL" id="KAF2083131.1"/>
    </source>
</evidence>
<dbReference type="InterPro" id="IPR002885">
    <property type="entry name" value="PPR_rpt"/>
</dbReference>
<feature type="region of interest" description="Disordered" evidence="1">
    <location>
        <begin position="296"/>
        <end position="319"/>
    </location>
</feature>
<reference evidence="2" key="1">
    <citation type="journal article" date="2020" name="Stud. Mycol.">
        <title>101 Dothideomycetes genomes: a test case for predicting lifestyles and emergence of pathogens.</title>
        <authorList>
            <person name="Haridas S."/>
            <person name="Albert R."/>
            <person name="Binder M."/>
            <person name="Bloem J."/>
            <person name="Labutti K."/>
            <person name="Salamov A."/>
            <person name="Andreopoulos B."/>
            <person name="Baker S."/>
            <person name="Barry K."/>
            <person name="Bills G."/>
            <person name="Bluhm B."/>
            <person name="Cannon C."/>
            <person name="Castanera R."/>
            <person name="Culley D."/>
            <person name="Daum C."/>
            <person name="Ezra D."/>
            <person name="Gonzalez J."/>
            <person name="Henrissat B."/>
            <person name="Kuo A."/>
            <person name="Liang C."/>
            <person name="Lipzen A."/>
            <person name="Lutzoni F."/>
            <person name="Magnuson J."/>
            <person name="Mondo S."/>
            <person name="Nolan M."/>
            <person name="Ohm R."/>
            <person name="Pangilinan J."/>
            <person name="Park H.-J."/>
            <person name="Ramirez L."/>
            <person name="Alfaro M."/>
            <person name="Sun H."/>
            <person name="Tritt A."/>
            <person name="Yoshinaga Y."/>
            <person name="Zwiers L.-H."/>
            <person name="Turgeon B."/>
            <person name="Goodwin S."/>
            <person name="Spatafora J."/>
            <person name="Crous P."/>
            <person name="Grigoriev I."/>
        </authorList>
    </citation>
    <scope>NUCLEOTIDE SEQUENCE</scope>
    <source>
        <strain evidence="2">CBS 121410</strain>
    </source>
</reference>
<dbReference type="PANTHER" id="PTHR47938">
    <property type="entry name" value="RESPIRATORY COMPLEX I CHAPERONE (CIA84), PUTATIVE (AFU_ORTHOLOGUE AFUA_2G06020)-RELATED"/>
    <property type="match status" value="1"/>
</dbReference>
<comment type="caution">
    <text evidence="2">The sequence shown here is derived from an EMBL/GenBank/DDBJ whole genome shotgun (WGS) entry which is preliminary data.</text>
</comment>
<evidence type="ECO:0008006" key="4">
    <source>
        <dbReference type="Google" id="ProtNLM"/>
    </source>
</evidence>
<protein>
    <recommendedName>
        <fullName evidence="4">Pentatricopeptide repeat protein</fullName>
    </recommendedName>
</protein>
<dbReference type="InterPro" id="IPR011990">
    <property type="entry name" value="TPR-like_helical_dom_sf"/>
</dbReference>
<proteinExistence type="predicted"/>
<evidence type="ECO:0000256" key="1">
    <source>
        <dbReference type="SAM" id="MobiDB-lite"/>
    </source>
</evidence>
<keyword evidence="3" id="KW-1185">Reference proteome</keyword>
<dbReference type="AlphaFoldDB" id="A0A9P4LUI6"/>
<name>A0A9P4LUI6_9PEZI</name>
<accession>A0A9P4LUI6</accession>